<gene>
    <name evidence="1" type="ordered locus">Kole_0741</name>
</gene>
<accession>C5CFN7</accession>
<dbReference type="AlphaFoldDB" id="C5CFN7"/>
<protein>
    <submittedName>
        <fullName evidence="1">Uncharacterized protein</fullName>
    </submittedName>
</protein>
<dbReference type="OrthoDB" id="7052199at2"/>
<dbReference type="Proteomes" id="UP000002382">
    <property type="component" value="Chromosome"/>
</dbReference>
<organism evidence="1 2">
    <name type="scientific">Kosmotoga olearia (strain ATCC BAA-1733 / DSM 21960 / TBF 19.5.1)</name>
    <dbReference type="NCBI Taxonomy" id="521045"/>
    <lineage>
        <taxon>Bacteria</taxon>
        <taxon>Thermotogati</taxon>
        <taxon>Thermotogota</taxon>
        <taxon>Thermotogae</taxon>
        <taxon>Kosmotogales</taxon>
        <taxon>Kosmotogaceae</taxon>
        <taxon>Kosmotoga</taxon>
    </lineage>
</organism>
<evidence type="ECO:0000313" key="1">
    <source>
        <dbReference type="EMBL" id="ACR79455.1"/>
    </source>
</evidence>
<reference evidence="1 2" key="2">
    <citation type="journal article" date="2011" name="J. Bacteriol.">
        <title>Genome Sequence of Kosmotoga olearia Strain TBF 19.5.1, a Thermophilic Bacterium with a Wide Growth Temperature Range, Isolated from the Troll B Oil Platform in the North Sea.</title>
        <authorList>
            <person name="Swithers K.S."/>
            <person name="Dipippo J.L."/>
            <person name="Bruce D.C."/>
            <person name="Detter C."/>
            <person name="Tapia R."/>
            <person name="Han S."/>
            <person name="Goodwin L.A."/>
            <person name="Han J."/>
            <person name="Woyke T."/>
            <person name="Pitluck S."/>
            <person name="Pennacchio L."/>
            <person name="Nolan M."/>
            <person name="Mikhailova N."/>
            <person name="Land M.L."/>
            <person name="Nesbo C.L."/>
            <person name="Gogarten J.P."/>
            <person name="Noll K.M."/>
        </authorList>
    </citation>
    <scope>NUCLEOTIDE SEQUENCE [LARGE SCALE GENOMIC DNA]</scope>
    <source>
        <strain evidence="2">ATCC BAA-1733 / DSM 21960 / TBF 19.5.1</strain>
    </source>
</reference>
<dbReference type="RefSeq" id="WP_015868121.1">
    <property type="nucleotide sequence ID" value="NC_012785.1"/>
</dbReference>
<name>C5CFN7_KOSOT</name>
<dbReference type="eggNOG" id="COG1131">
    <property type="taxonomic scope" value="Bacteria"/>
</dbReference>
<dbReference type="KEGG" id="kol:Kole_0741"/>
<reference evidence="1 2" key="1">
    <citation type="submission" date="2009-06" db="EMBL/GenBank/DDBJ databases">
        <title>Complete sequence of Thermotogales bacterium TBF 19.5.1.</title>
        <authorList>
            <consortium name="US DOE Joint Genome Institute"/>
            <person name="Lucas S."/>
            <person name="Copeland A."/>
            <person name="Lapidus A."/>
            <person name="Glavina del Rio T."/>
            <person name="Tice H."/>
            <person name="Bruce D."/>
            <person name="Goodwin L."/>
            <person name="Pitluck S."/>
            <person name="Chertkov O."/>
            <person name="Brettin T."/>
            <person name="Detter J.C."/>
            <person name="Han C."/>
            <person name="Schmutz J."/>
            <person name="Larimer F."/>
            <person name="Land M."/>
            <person name="Hauser L."/>
            <person name="Kyrpides N."/>
            <person name="Ovchinnikova G."/>
            <person name="Noll K."/>
        </authorList>
    </citation>
    <scope>NUCLEOTIDE SEQUENCE [LARGE SCALE GENOMIC DNA]</scope>
    <source>
        <strain evidence="2">ATCC BAA-1733 / DSM 21960 / TBF 19.5.1</strain>
    </source>
</reference>
<evidence type="ECO:0000313" key="2">
    <source>
        <dbReference type="Proteomes" id="UP000002382"/>
    </source>
</evidence>
<dbReference type="HOGENOM" id="CLU_468285_0_0_0"/>
<dbReference type="EMBL" id="CP001634">
    <property type="protein sequence ID" value="ACR79455.1"/>
    <property type="molecule type" value="Genomic_DNA"/>
</dbReference>
<proteinExistence type="predicted"/>
<sequence length="589" mass="66771">MRSVLIDGQIAYNAVSQLFNSDTFRILLSELIEDSAKKRTSLINFFNLFIKDPTAVSLEDRYDIDAIIQLLLALMVNPIEKIDSSDCYSFPNLSDKRELVVKFVESLFSLWRNKHRFMIRQDSYTSRRLKRIFKQMVLVKNNTDLRSLVLSTYRQILINISDVSLKILRQEPGGAQVGFLVDTPEVLPEATLNNAKWLYDLQFVWSAVFEPPVIFYTRSNKRRGIFKVVDRPILDKISINDPQKWFLFPILAGAKLIFVIVNKEYLALASGLVNLFELASFGKIKSKKPDGLYILGLPLDFFENEEDFNGIIYRENDGTYVAMVGDHPSIDYFGYMKKMVLTIHNLLVIDEGRLPIHGALAEVSLRNGKKANIMIIGDSGAGKSETLDALNQLKEEVSEVNILIDDMGSLDILDNGDVVAYGTETGAFVRLDDLQPGYAYSTMDRSIFMNPNETNARVIVPYSNYAEIVRPTKIDYFFYANNYEKCDEGEEIKFFDDVEEALEVFSKGARMAKGTTAEKGLTYSYFANPFGAVQRKNEHQKIAQRYMEAMANAGVKIGELRTQLGINGFEQEGPLQAAKALLKLIDSQK</sequence>
<keyword evidence="2" id="KW-1185">Reference proteome</keyword>
<dbReference type="SUPFAM" id="SSF53795">
    <property type="entry name" value="PEP carboxykinase-like"/>
    <property type="match status" value="1"/>
</dbReference>